<name>A0A0L8I484_OCTBM</name>
<evidence type="ECO:0000256" key="1">
    <source>
        <dbReference type="SAM" id="MobiDB-lite"/>
    </source>
</evidence>
<dbReference type="PRINTS" id="PR00837">
    <property type="entry name" value="V5TPXLIKE"/>
</dbReference>
<dbReference type="InterPro" id="IPR001283">
    <property type="entry name" value="CRISP-related"/>
</dbReference>
<evidence type="ECO:0000313" key="3">
    <source>
        <dbReference type="EMBL" id="KOF95890.1"/>
    </source>
</evidence>
<proteinExistence type="predicted"/>
<dbReference type="EMBL" id="KQ416665">
    <property type="protein sequence ID" value="KOF95890.1"/>
    <property type="molecule type" value="Genomic_DNA"/>
</dbReference>
<feature type="region of interest" description="Disordered" evidence="1">
    <location>
        <begin position="1"/>
        <end position="28"/>
    </location>
</feature>
<organism evidence="3">
    <name type="scientific">Octopus bimaculoides</name>
    <name type="common">California two-spotted octopus</name>
    <dbReference type="NCBI Taxonomy" id="37653"/>
    <lineage>
        <taxon>Eukaryota</taxon>
        <taxon>Metazoa</taxon>
        <taxon>Spiralia</taxon>
        <taxon>Lophotrochozoa</taxon>
        <taxon>Mollusca</taxon>
        <taxon>Cephalopoda</taxon>
        <taxon>Coleoidea</taxon>
        <taxon>Octopodiformes</taxon>
        <taxon>Octopoda</taxon>
        <taxon>Incirrata</taxon>
        <taxon>Octopodidae</taxon>
        <taxon>Octopus</taxon>
    </lineage>
</organism>
<dbReference type="InterPro" id="IPR014044">
    <property type="entry name" value="CAP_dom"/>
</dbReference>
<dbReference type="OrthoDB" id="10043185at2759"/>
<dbReference type="InterPro" id="IPR035940">
    <property type="entry name" value="CAP_sf"/>
</dbReference>
<protein>
    <recommendedName>
        <fullName evidence="2">SCP domain-containing protein</fullName>
    </recommendedName>
</protein>
<dbReference type="SUPFAM" id="SSF55797">
    <property type="entry name" value="PR-1-like"/>
    <property type="match status" value="1"/>
</dbReference>
<dbReference type="Gene3D" id="3.40.33.10">
    <property type="entry name" value="CAP"/>
    <property type="match status" value="1"/>
</dbReference>
<evidence type="ECO:0000259" key="2">
    <source>
        <dbReference type="SMART" id="SM00198"/>
    </source>
</evidence>
<dbReference type="Pfam" id="PF00188">
    <property type="entry name" value="CAP"/>
    <property type="match status" value="1"/>
</dbReference>
<gene>
    <name evidence="3" type="ORF">OCBIM_22036885mg</name>
</gene>
<reference evidence="3" key="1">
    <citation type="submission" date="2015-07" db="EMBL/GenBank/DDBJ databases">
        <title>MeaNS - Measles Nucleotide Surveillance Program.</title>
        <authorList>
            <person name="Tran T."/>
            <person name="Druce J."/>
        </authorList>
    </citation>
    <scope>NUCLEOTIDE SEQUENCE</scope>
    <source>
        <strain evidence="3">UCB-OBI-ISO-001</strain>
        <tissue evidence="3">Gonad</tissue>
    </source>
</reference>
<sequence>MHTTTAATKATTTLATTTPTPTTTTPTTTAATTVTTMAATTTVTTMAATTTVTTMAATTTVTTMAATTTKYCPRLFQGIKGHTACSSKCSRVISSGISEKDKETILQKHNQYRANVIPAACSMMKMYWDKDLELVAQARAESCNCSHDEPYLRQIPGKFHTGQNLARQVDSWAAAIRSWYDERKSFTYNATNDFSKVGRYTEMVQAKTIRIGCGFAKCSNMNFYVCHYGLEESSVSDVSRPYEECSGNTSLTDCQGDVCLNGGTMDPETCQCHCTNNTFTSGPLCGMNCSLGNDPADCSKKYTVNDCSLHPHVTMKCPWLCGICPYAEYVTTNNTRVTELTTVYATMPFPESNTVTIQPLKQMFIVSAAVSCYFLIPSSM</sequence>
<accession>A0A0L8I484</accession>
<dbReference type="SMART" id="SM00198">
    <property type="entry name" value="SCP"/>
    <property type="match status" value="1"/>
</dbReference>
<feature type="domain" description="SCP" evidence="2">
    <location>
        <begin position="100"/>
        <end position="229"/>
    </location>
</feature>
<dbReference type="AlphaFoldDB" id="A0A0L8I484"/>
<dbReference type="PANTHER" id="PTHR10334">
    <property type="entry name" value="CYSTEINE-RICH SECRETORY PROTEIN-RELATED"/>
    <property type="match status" value="1"/>
</dbReference>